<accession>A0A918V6E7</accession>
<reference evidence="2" key="2">
    <citation type="submission" date="2020-09" db="EMBL/GenBank/DDBJ databases">
        <authorList>
            <person name="Sun Q."/>
            <person name="Ohkuma M."/>
        </authorList>
    </citation>
    <scope>NUCLEOTIDE SEQUENCE</scope>
    <source>
        <strain evidence="2">JCM 5016</strain>
    </source>
</reference>
<dbReference type="SUPFAM" id="SSF48452">
    <property type="entry name" value="TPR-like"/>
    <property type="match status" value="1"/>
</dbReference>
<reference evidence="2" key="1">
    <citation type="journal article" date="2014" name="Int. J. Syst. Evol. Microbiol.">
        <title>Complete genome sequence of Corynebacterium casei LMG S-19264T (=DSM 44701T), isolated from a smear-ripened cheese.</title>
        <authorList>
            <consortium name="US DOE Joint Genome Institute (JGI-PGF)"/>
            <person name="Walter F."/>
            <person name="Albersmeier A."/>
            <person name="Kalinowski J."/>
            <person name="Ruckert C."/>
        </authorList>
    </citation>
    <scope>NUCLEOTIDE SEQUENCE</scope>
    <source>
        <strain evidence="2">JCM 5016</strain>
    </source>
</reference>
<evidence type="ECO:0000313" key="3">
    <source>
        <dbReference type="Proteomes" id="UP000623010"/>
    </source>
</evidence>
<feature type="region of interest" description="Disordered" evidence="1">
    <location>
        <begin position="81"/>
        <end position="139"/>
    </location>
</feature>
<dbReference type="Gene3D" id="1.25.40.10">
    <property type="entry name" value="Tetratricopeptide repeat domain"/>
    <property type="match status" value="1"/>
</dbReference>
<proteinExistence type="predicted"/>
<name>A0A918V6E7_9ACTN</name>
<evidence type="ECO:0000256" key="1">
    <source>
        <dbReference type="SAM" id="MobiDB-lite"/>
    </source>
</evidence>
<feature type="compositionally biased region" description="Basic and acidic residues" evidence="1">
    <location>
        <begin position="81"/>
        <end position="90"/>
    </location>
</feature>
<gene>
    <name evidence="2" type="ORF">GCM10010389_08780</name>
</gene>
<feature type="compositionally biased region" description="Polar residues" evidence="1">
    <location>
        <begin position="128"/>
        <end position="137"/>
    </location>
</feature>
<organism evidence="2 3">
    <name type="scientific">Streptomyces echinoruber</name>
    <dbReference type="NCBI Taxonomy" id="68898"/>
    <lineage>
        <taxon>Bacteria</taxon>
        <taxon>Bacillati</taxon>
        <taxon>Actinomycetota</taxon>
        <taxon>Actinomycetes</taxon>
        <taxon>Kitasatosporales</taxon>
        <taxon>Streptomycetaceae</taxon>
        <taxon>Streptomyces</taxon>
    </lineage>
</organism>
<evidence type="ECO:0000313" key="2">
    <source>
        <dbReference type="EMBL" id="GGZ73423.1"/>
    </source>
</evidence>
<comment type="caution">
    <text evidence="2">The sequence shown here is derived from an EMBL/GenBank/DDBJ whole genome shotgun (WGS) entry which is preliminary data.</text>
</comment>
<dbReference type="Proteomes" id="UP000623010">
    <property type="component" value="Unassembled WGS sequence"/>
</dbReference>
<dbReference type="EMBL" id="BMWH01000002">
    <property type="protein sequence ID" value="GGZ73423.1"/>
    <property type="molecule type" value="Genomic_DNA"/>
</dbReference>
<protein>
    <recommendedName>
        <fullName evidence="4">Transcriptional regulator</fullName>
    </recommendedName>
</protein>
<sequence>MAMRELMRLRIRTNRTQEDVVEELGALARRLYAERRIRKAPTFSVRQLRKWETADEPPWPHPEARAVLEAYWKRPVEELGLRPPLRDRSDPQVLTPVPLLGQDSPVDPVLAAESSSALNDEAPPPWLTETTTGTNRSGAWRISPDEVQLLSEAADDNYAIDQQFGAGRLWRPTRAHLLWTHHMIDRGIYDEPLGQQLHALAGKLTTSLGWFCYDAGLQTKARQYFSEALNAANYTGDDVLASRTLGNMARQAVDLNKGREAIRFARLGQRHAELWNAPPRVTALLAIREAQGHARVGDAFNCEAAIKRAWQEWERGESDQDPDWVLFLNLAELTCLEGMCRLDLGQTDRAQKLLARSEALQDVAHSRNRGMCLGRLSVAAVANGDVDHGIAAASAALRLVESGVSSARTVAQLKIVHDDMLLHHRARGVGDLLEQIRAYVA</sequence>
<evidence type="ECO:0008006" key="4">
    <source>
        <dbReference type="Google" id="ProtNLM"/>
    </source>
</evidence>
<dbReference type="InterPro" id="IPR011990">
    <property type="entry name" value="TPR-like_helical_dom_sf"/>
</dbReference>
<dbReference type="AlphaFoldDB" id="A0A918V6E7"/>
<keyword evidence="3" id="KW-1185">Reference proteome</keyword>